<dbReference type="eggNOG" id="ENOG502THX5">
    <property type="taxonomic scope" value="Eukaryota"/>
</dbReference>
<keyword evidence="8" id="KW-1185">Reference proteome</keyword>
<evidence type="ECO:0000313" key="7">
    <source>
        <dbReference type="EMBL" id="EFP05967.1"/>
    </source>
</evidence>
<evidence type="ECO:0000256" key="4">
    <source>
        <dbReference type="ARBA" id="ARBA00022989"/>
    </source>
</evidence>
<evidence type="ECO:0000256" key="6">
    <source>
        <dbReference type="RuleBase" id="RU280813"/>
    </source>
</evidence>
<feature type="transmembrane region" description="Helical" evidence="6">
    <location>
        <begin position="114"/>
        <end position="132"/>
    </location>
</feature>
<comment type="similarity">
    <text evidence="2 6">Belongs to the nematode receptor-like protein srg family.</text>
</comment>
<evidence type="ECO:0000256" key="2">
    <source>
        <dbReference type="ARBA" id="ARBA00005692"/>
    </source>
</evidence>
<feature type="transmembrane region" description="Helical" evidence="6">
    <location>
        <begin position="46"/>
        <end position="68"/>
    </location>
</feature>
<evidence type="ECO:0000256" key="1">
    <source>
        <dbReference type="ARBA" id="ARBA00004141"/>
    </source>
</evidence>
<dbReference type="PANTHER" id="PTHR31114:SF3">
    <property type="entry name" value="SERPENTINE RECEPTOR CLASS GAMMA-RELATED"/>
    <property type="match status" value="1"/>
</dbReference>
<accession>E3MN66</accession>
<dbReference type="InParanoid" id="E3MN66"/>
<dbReference type="InterPro" id="IPR052880">
    <property type="entry name" value="NRL-Serpentine_Class_Gamma"/>
</dbReference>
<dbReference type="PANTHER" id="PTHR31114">
    <property type="entry name" value="SERPENTINE RECEPTOR CLASS GAMMA"/>
    <property type="match status" value="1"/>
</dbReference>
<dbReference type="FunCoup" id="E3MN66">
    <property type="interactions" value="6"/>
</dbReference>
<keyword evidence="4 6" id="KW-1133">Transmembrane helix</keyword>
<evidence type="ECO:0000313" key="8">
    <source>
        <dbReference type="Proteomes" id="UP000008281"/>
    </source>
</evidence>
<organism evidence="8">
    <name type="scientific">Caenorhabditis remanei</name>
    <name type="common">Caenorhabditis vulgaris</name>
    <dbReference type="NCBI Taxonomy" id="31234"/>
    <lineage>
        <taxon>Eukaryota</taxon>
        <taxon>Metazoa</taxon>
        <taxon>Ecdysozoa</taxon>
        <taxon>Nematoda</taxon>
        <taxon>Chromadorea</taxon>
        <taxon>Rhabditida</taxon>
        <taxon>Rhabditina</taxon>
        <taxon>Rhabditomorpha</taxon>
        <taxon>Rhabditoidea</taxon>
        <taxon>Rhabditidae</taxon>
        <taxon>Peloderinae</taxon>
        <taxon>Caenorhabditis</taxon>
    </lineage>
</organism>
<dbReference type="EMBL" id="DS268459">
    <property type="protein sequence ID" value="EFP05967.1"/>
    <property type="molecule type" value="Genomic_DNA"/>
</dbReference>
<dbReference type="GO" id="GO:0004888">
    <property type="term" value="F:transmembrane signaling receptor activity"/>
    <property type="evidence" value="ECO:0007669"/>
    <property type="project" value="InterPro"/>
</dbReference>
<evidence type="ECO:0000256" key="5">
    <source>
        <dbReference type="ARBA" id="ARBA00023136"/>
    </source>
</evidence>
<dbReference type="OrthoDB" id="5785148at2759"/>
<dbReference type="AlphaFoldDB" id="E3MN66"/>
<sequence>MLHKHMDINPFGIFSRRSEMFSFIGKSITGYLDFVKMSCFGHWNRWYFLVPIFGVFYSFAVLSPWYISGYLVTRVRLINGRLEKSVNQVSWFFYFLENFLFEVALSTHAAVNPIFATFYFMLILLIGVWTTVKLEEKGKKSHSSQHRHFVRKLTRVIACNSFLMSGNLILLFVMSVAYIFYIPLLILEIQSIVVTFTSDMVTLAMPYILFAFDSNIRRLLRIEKTPDIARQFNSCSGRTISNYAIN</sequence>
<dbReference type="OMA" id="AYHICDY"/>
<feature type="transmembrane region" description="Helical" evidence="6">
    <location>
        <begin position="192"/>
        <end position="212"/>
    </location>
</feature>
<gene>
    <name evidence="7" type="ORF">CRE_04891</name>
</gene>
<comment type="subcellular location">
    <subcellularLocation>
        <location evidence="1">Membrane</location>
        <topology evidence="1">Multi-pass membrane protein</topology>
    </subcellularLocation>
</comment>
<protein>
    <recommendedName>
        <fullName evidence="6">Serpentine receptor class gamma</fullName>
    </recommendedName>
</protein>
<evidence type="ECO:0000256" key="3">
    <source>
        <dbReference type="ARBA" id="ARBA00022692"/>
    </source>
</evidence>
<dbReference type="InterPro" id="IPR000609">
    <property type="entry name" value="7TM_GPCR_serpentine_rcpt_Srg"/>
</dbReference>
<dbReference type="HOGENOM" id="CLU_1103601_0_0_1"/>
<dbReference type="GO" id="GO:0007606">
    <property type="term" value="P:sensory perception of chemical stimulus"/>
    <property type="evidence" value="ECO:0007669"/>
    <property type="project" value="UniProtKB-UniRule"/>
</dbReference>
<reference evidence="7" key="1">
    <citation type="submission" date="2007-07" db="EMBL/GenBank/DDBJ databases">
        <title>PCAP assembly of the Caenorhabditis remanei genome.</title>
        <authorList>
            <consortium name="The Caenorhabditis remanei Sequencing Consortium"/>
            <person name="Wilson R.K."/>
        </authorList>
    </citation>
    <scope>NUCLEOTIDE SEQUENCE [LARGE SCALE GENOMIC DNA]</scope>
    <source>
        <strain evidence="7">PB4641</strain>
    </source>
</reference>
<keyword evidence="3 6" id="KW-0812">Transmembrane</keyword>
<dbReference type="Proteomes" id="UP000008281">
    <property type="component" value="Unassembled WGS sequence"/>
</dbReference>
<keyword evidence="5 6" id="KW-0472">Membrane</keyword>
<proteinExistence type="inferred from homology"/>
<comment type="caution">
    <text evidence="6">Lacks conserved residue(s) required for the propagation of feature annotation.</text>
</comment>
<name>E3MN66_CAERE</name>
<feature type="transmembrane region" description="Helical" evidence="6">
    <location>
        <begin position="153"/>
        <end position="180"/>
    </location>
</feature>
<dbReference type="Pfam" id="PF02118">
    <property type="entry name" value="Srg"/>
    <property type="match status" value="1"/>
</dbReference>
<dbReference type="GO" id="GO:0016020">
    <property type="term" value="C:membrane"/>
    <property type="evidence" value="ECO:0007669"/>
    <property type="project" value="UniProtKB-SubCell"/>
</dbReference>